<evidence type="ECO:0000313" key="2">
    <source>
        <dbReference type="EMBL" id="MBE2899396.1"/>
    </source>
</evidence>
<dbReference type="Proteomes" id="UP000646659">
    <property type="component" value="Unassembled WGS sequence"/>
</dbReference>
<gene>
    <name evidence="2" type="ORF">DNK57_00940</name>
</gene>
<dbReference type="RefSeq" id="WP_192961192.1">
    <property type="nucleotide sequence ID" value="NZ_QKOF01000003.1"/>
</dbReference>
<evidence type="ECO:0000256" key="1">
    <source>
        <dbReference type="SAM" id="Phobius"/>
    </source>
</evidence>
<reference evidence="2" key="1">
    <citation type="submission" date="2018-06" db="EMBL/GenBank/DDBJ databases">
        <title>Draft genome sequence of Methanothermobacter thermautotrophicus Strain WHS, a thermophilic, hydrogenotrophic methanogen isolated from Washburn Hot Springs in Yellowstone National Park, USA.</title>
        <authorList>
            <person name="Mckay L.J."/>
            <person name="Klingelsmith K."/>
            <person name="Inskeep W.P."/>
            <person name="Fields M.W."/>
        </authorList>
    </citation>
    <scope>NUCLEOTIDE SEQUENCE</scope>
    <source>
        <strain evidence="2">WHS</strain>
    </source>
</reference>
<dbReference type="AlphaFoldDB" id="A0A842YJ69"/>
<feature type="transmembrane region" description="Helical" evidence="1">
    <location>
        <begin position="130"/>
        <end position="153"/>
    </location>
</feature>
<dbReference type="OrthoDB" id="70211at2157"/>
<protein>
    <submittedName>
        <fullName evidence="2">Uncharacterized protein</fullName>
    </submittedName>
</protein>
<proteinExistence type="predicted"/>
<organism evidence="2 3">
    <name type="scientific">Methanothermobacter thermautotrophicus</name>
    <name type="common">Methanobacterium thermoformicicum</name>
    <dbReference type="NCBI Taxonomy" id="145262"/>
    <lineage>
        <taxon>Archaea</taxon>
        <taxon>Methanobacteriati</taxon>
        <taxon>Methanobacteriota</taxon>
        <taxon>Methanomada group</taxon>
        <taxon>Methanobacteria</taxon>
        <taxon>Methanobacteriales</taxon>
        <taxon>Methanobacteriaceae</taxon>
        <taxon>Methanothermobacter</taxon>
    </lineage>
</organism>
<accession>A0A842YJ69</accession>
<comment type="caution">
    <text evidence="2">The sequence shown here is derived from an EMBL/GenBank/DDBJ whole genome shotgun (WGS) entry which is preliminary data.</text>
</comment>
<evidence type="ECO:0000313" key="3">
    <source>
        <dbReference type="Proteomes" id="UP000646659"/>
    </source>
</evidence>
<sequence length="160" mass="17487">MRPEFAFLIVFLLMGGVAAHGMEITPESFIVIADNSTGKLARSVADDLGVNVTVYRFQSPADVEHELEHALGNPNKKILAVAYQDTVSAFLKAHPEIGYRVMYCSPEEASIRDKLLELNSVNPEEEGTDFLTPFSSGALIGVTMGIVMGALWMKRKKGVE</sequence>
<keyword evidence="1" id="KW-0812">Transmembrane</keyword>
<name>A0A842YJ69_METTF</name>
<keyword evidence="1" id="KW-1133">Transmembrane helix</keyword>
<dbReference type="EMBL" id="QKOF01000003">
    <property type="protein sequence ID" value="MBE2899396.1"/>
    <property type="molecule type" value="Genomic_DNA"/>
</dbReference>
<keyword evidence="1" id="KW-0472">Membrane</keyword>